<evidence type="ECO:0000313" key="6">
    <source>
        <dbReference type="Proteomes" id="UP001595921"/>
    </source>
</evidence>
<evidence type="ECO:0000313" key="5">
    <source>
        <dbReference type="EMBL" id="MFC4356969.1"/>
    </source>
</evidence>
<feature type="domain" description="Bacterioopsin transcriptional activator GAF and HTH associated" evidence="4">
    <location>
        <begin position="5"/>
        <end position="141"/>
    </location>
</feature>
<proteinExistence type="predicted"/>
<evidence type="ECO:0000256" key="2">
    <source>
        <dbReference type="ARBA" id="ARBA00023163"/>
    </source>
</evidence>
<dbReference type="Proteomes" id="UP001595921">
    <property type="component" value="Unassembled WGS sequence"/>
</dbReference>
<comment type="caution">
    <text evidence="5">The sequence shown here is derived from an EMBL/GenBank/DDBJ whole genome shotgun (WGS) entry which is preliminary data.</text>
</comment>
<dbReference type="InterPro" id="IPR031803">
    <property type="entry name" value="BAT_GAF/HTH-assoc"/>
</dbReference>
<evidence type="ECO:0000256" key="1">
    <source>
        <dbReference type="ARBA" id="ARBA00023015"/>
    </source>
</evidence>
<dbReference type="InterPro" id="IPR007050">
    <property type="entry name" value="HTH_bacterioopsin"/>
</dbReference>
<reference evidence="5 6" key="1">
    <citation type="journal article" date="2019" name="Int. J. Syst. Evol. Microbiol.">
        <title>The Global Catalogue of Microorganisms (GCM) 10K type strain sequencing project: providing services to taxonomists for standard genome sequencing and annotation.</title>
        <authorList>
            <consortium name="The Broad Institute Genomics Platform"/>
            <consortium name="The Broad Institute Genome Sequencing Center for Infectious Disease"/>
            <person name="Wu L."/>
            <person name="Ma J."/>
        </authorList>
    </citation>
    <scope>NUCLEOTIDE SEQUENCE [LARGE SCALE GENOMIC DNA]</scope>
    <source>
        <strain evidence="5 6">CGMCC 1.12553</strain>
    </source>
</reference>
<keyword evidence="1" id="KW-0805">Transcription regulation</keyword>
<protein>
    <submittedName>
        <fullName evidence="5">Helix-turn-helix domain-containing protein</fullName>
    </submittedName>
</protein>
<evidence type="ECO:0000259" key="3">
    <source>
        <dbReference type="Pfam" id="PF04967"/>
    </source>
</evidence>
<dbReference type="AlphaFoldDB" id="A0ABD5P882"/>
<accession>A0ABD5P882</accession>
<gene>
    <name evidence="5" type="ORF">ACFO0N_03290</name>
</gene>
<dbReference type="Pfam" id="PF04967">
    <property type="entry name" value="HTH_10"/>
    <property type="match status" value="1"/>
</dbReference>
<keyword evidence="2" id="KW-0804">Transcription</keyword>
<dbReference type="EMBL" id="JBHSDS010000003">
    <property type="protein sequence ID" value="MFC4356969.1"/>
    <property type="molecule type" value="Genomic_DNA"/>
</dbReference>
<sequence length="217" mass="24282">MKSTMLSFRVASEATLLGRALALPPDAQASAETIVPANGRFVPYLWVEAEAELSADELVGDSTPLGELTELLTEGNAQLFQLTWRDVSDRLFEAIRAEDGAITSLQGNAENWDFHVRFPSEPAISAFHKRCREEEIRIDVTRLSQPLMRGGGSDATTPQQEALQAALERGYYDVPRRVTLNELAEEFGISDSAFSQLLRRGNRNILHEEFREMQDRT</sequence>
<keyword evidence="6" id="KW-1185">Reference proteome</keyword>
<dbReference type="PANTHER" id="PTHR34236:SF1">
    <property type="entry name" value="DIMETHYL SULFOXIDE REDUCTASE TRANSCRIPTIONAL ACTIVATOR"/>
    <property type="match status" value="1"/>
</dbReference>
<dbReference type="PANTHER" id="PTHR34236">
    <property type="entry name" value="DIMETHYL SULFOXIDE REDUCTASE TRANSCRIPTIONAL ACTIVATOR"/>
    <property type="match status" value="1"/>
</dbReference>
<feature type="domain" description="HTH bat-type" evidence="3">
    <location>
        <begin position="156"/>
        <end position="206"/>
    </location>
</feature>
<name>A0ABD5P882_9EURY</name>
<evidence type="ECO:0000259" key="4">
    <source>
        <dbReference type="Pfam" id="PF15915"/>
    </source>
</evidence>
<dbReference type="RefSeq" id="WP_267621866.1">
    <property type="nucleotide sequence ID" value="NZ_JAODIW010000006.1"/>
</dbReference>
<dbReference type="Pfam" id="PF15915">
    <property type="entry name" value="BAT"/>
    <property type="match status" value="1"/>
</dbReference>
<organism evidence="5 6">
    <name type="scientific">Halobium salinum</name>
    <dbReference type="NCBI Taxonomy" id="1364940"/>
    <lineage>
        <taxon>Archaea</taxon>
        <taxon>Methanobacteriati</taxon>
        <taxon>Methanobacteriota</taxon>
        <taxon>Stenosarchaea group</taxon>
        <taxon>Halobacteria</taxon>
        <taxon>Halobacteriales</taxon>
        <taxon>Haloferacaceae</taxon>
        <taxon>Halobium</taxon>
    </lineage>
</organism>